<organism evidence="2 3">
    <name type="scientific">Pendulispora brunnea</name>
    <dbReference type="NCBI Taxonomy" id="2905690"/>
    <lineage>
        <taxon>Bacteria</taxon>
        <taxon>Pseudomonadati</taxon>
        <taxon>Myxococcota</taxon>
        <taxon>Myxococcia</taxon>
        <taxon>Myxococcales</taxon>
        <taxon>Sorangiineae</taxon>
        <taxon>Pendulisporaceae</taxon>
        <taxon>Pendulispora</taxon>
    </lineage>
</organism>
<keyword evidence="3" id="KW-1185">Reference proteome</keyword>
<accession>A0ABZ2K6U8</accession>
<sequence>MRWRFDEWRITDAFQREWRLWLAPADERTRATHTSRWDMPGEPFFHLIPQAFSPSGARDDEVARDLLSIYDALTGSRMSEALPRPTADRRRLLRNFAPELSRVLYTALESGTLRYERVEVPWPFPEKDEKPSSRRDGPPAKESTTYQLRLLSELDRPISGLVVLVNADGAQRKIASDGAGVVKWTEAPAGGAIAQIHDVEQLRRAFEGRERTSRRTTPLPEQPDIHIRTMSSATEPIELREDELQTLLLITRTDLTHAGRACEWGKPSCATKGPWLFDSDVKVPLLRVHCDGSSREVAITGAMPPGVARGVEASDPPSPPTWLASSLEAMHDALVRGDLDTALRFLEGLPPLPPDVEEPPADTQAEAQMVGEQLALLESQGYSDPPFGGSSTEERYA</sequence>
<feature type="region of interest" description="Disordered" evidence="1">
    <location>
        <begin position="123"/>
        <end position="144"/>
    </location>
</feature>
<evidence type="ECO:0000256" key="1">
    <source>
        <dbReference type="SAM" id="MobiDB-lite"/>
    </source>
</evidence>
<evidence type="ECO:0000313" key="3">
    <source>
        <dbReference type="Proteomes" id="UP001379533"/>
    </source>
</evidence>
<feature type="compositionally biased region" description="Basic and acidic residues" evidence="1">
    <location>
        <begin position="123"/>
        <end position="139"/>
    </location>
</feature>
<name>A0ABZ2K6U8_9BACT</name>
<gene>
    <name evidence="2" type="ORF">LZC95_49200</name>
</gene>
<reference evidence="2 3" key="1">
    <citation type="submission" date="2021-12" db="EMBL/GenBank/DDBJ databases">
        <title>Discovery of the Pendulisporaceae a myxobacterial family with distinct sporulation behavior and unique specialized metabolism.</title>
        <authorList>
            <person name="Garcia R."/>
            <person name="Popoff A."/>
            <person name="Bader C.D."/>
            <person name="Loehr J."/>
            <person name="Walesch S."/>
            <person name="Walt C."/>
            <person name="Boldt J."/>
            <person name="Bunk B."/>
            <person name="Haeckl F.J.F.P.J."/>
            <person name="Gunesch A.P."/>
            <person name="Birkelbach J."/>
            <person name="Nuebel U."/>
            <person name="Pietschmann T."/>
            <person name="Bach T."/>
            <person name="Mueller R."/>
        </authorList>
    </citation>
    <scope>NUCLEOTIDE SEQUENCE [LARGE SCALE GENOMIC DNA]</scope>
    <source>
        <strain evidence="2 3">MSr12523</strain>
    </source>
</reference>
<dbReference type="EMBL" id="CP089982">
    <property type="protein sequence ID" value="WXA94412.1"/>
    <property type="molecule type" value="Genomic_DNA"/>
</dbReference>
<protein>
    <submittedName>
        <fullName evidence="2">Uncharacterized protein</fullName>
    </submittedName>
</protein>
<dbReference type="Proteomes" id="UP001379533">
    <property type="component" value="Chromosome"/>
</dbReference>
<proteinExistence type="predicted"/>
<dbReference type="RefSeq" id="WP_394845018.1">
    <property type="nucleotide sequence ID" value="NZ_CP089982.1"/>
</dbReference>
<evidence type="ECO:0000313" key="2">
    <source>
        <dbReference type="EMBL" id="WXA94412.1"/>
    </source>
</evidence>
<feature type="region of interest" description="Disordered" evidence="1">
    <location>
        <begin position="370"/>
        <end position="397"/>
    </location>
</feature>